<dbReference type="AlphaFoldDB" id="A0A7R9LKA3"/>
<dbReference type="EMBL" id="CAJPVJ010000987">
    <property type="protein sequence ID" value="CAG2163818.1"/>
    <property type="molecule type" value="Genomic_DNA"/>
</dbReference>
<accession>A0A7R9LKA3</accession>
<dbReference type="SMART" id="SM00326">
    <property type="entry name" value="SH3"/>
    <property type="match status" value="1"/>
</dbReference>
<sequence>MLLSIFNRSERYVLDNLWLLLVYVVLSALSQALYDYHNNCANVLRSLTTRLKGRTEPKSAVDVVTDVWATTVNRSTEAVVQYNGAMGLMKLNGHINHKVNTKDIFAKSQSIATKSGNQLRNISQNISQQPLRQEKPKCRALYDFESKSSDELSLKEGDVIELKKRMDNHWFEGILNGRIEAGAAPDPGAAALVFEPVAEPAAEAVLEPAADGADGTAVAEPALDADTADPAFDPVCDPGAALVLEPTADGSALRTVLETDDDRAEGAALVLEPTTDEPLALTAEPAADPCAEPTADPKFVPLPVFEPVLDPTADPAAGAPVLDPAAGGAPVCEPPPSAGGASAGGCSPAGGASAGAPSSGLGPPPPQQFPICLNKADLKH</sequence>
<feature type="region of interest" description="Disordered" evidence="3">
    <location>
        <begin position="328"/>
        <end position="380"/>
    </location>
</feature>
<evidence type="ECO:0000313" key="7">
    <source>
        <dbReference type="Proteomes" id="UP000728032"/>
    </source>
</evidence>
<dbReference type="InterPro" id="IPR001452">
    <property type="entry name" value="SH3_domain"/>
</dbReference>
<evidence type="ECO:0000256" key="2">
    <source>
        <dbReference type="PROSITE-ProRule" id="PRU00192"/>
    </source>
</evidence>
<proteinExistence type="predicted"/>
<dbReference type="Proteomes" id="UP000728032">
    <property type="component" value="Unassembled WGS sequence"/>
</dbReference>
<dbReference type="EMBL" id="OC915812">
    <property type="protein sequence ID" value="CAD7642035.1"/>
    <property type="molecule type" value="Genomic_DNA"/>
</dbReference>
<dbReference type="PANTHER" id="PTHR14167">
    <property type="entry name" value="SH3 DOMAIN-CONTAINING"/>
    <property type="match status" value="1"/>
</dbReference>
<feature type="transmembrane region" description="Helical" evidence="4">
    <location>
        <begin position="12"/>
        <end position="34"/>
    </location>
</feature>
<dbReference type="Gene3D" id="2.30.30.40">
    <property type="entry name" value="SH3 Domains"/>
    <property type="match status" value="1"/>
</dbReference>
<keyword evidence="4" id="KW-1133">Transmembrane helix</keyword>
<organism evidence="6">
    <name type="scientific">Oppiella nova</name>
    <dbReference type="NCBI Taxonomy" id="334625"/>
    <lineage>
        <taxon>Eukaryota</taxon>
        <taxon>Metazoa</taxon>
        <taxon>Ecdysozoa</taxon>
        <taxon>Arthropoda</taxon>
        <taxon>Chelicerata</taxon>
        <taxon>Arachnida</taxon>
        <taxon>Acari</taxon>
        <taxon>Acariformes</taxon>
        <taxon>Sarcoptiformes</taxon>
        <taxon>Oribatida</taxon>
        <taxon>Brachypylina</taxon>
        <taxon>Oppioidea</taxon>
        <taxon>Oppiidae</taxon>
        <taxon>Oppiella</taxon>
    </lineage>
</organism>
<keyword evidence="4" id="KW-0472">Membrane</keyword>
<evidence type="ECO:0000259" key="5">
    <source>
        <dbReference type="PROSITE" id="PS50002"/>
    </source>
</evidence>
<evidence type="ECO:0000256" key="3">
    <source>
        <dbReference type="SAM" id="MobiDB-lite"/>
    </source>
</evidence>
<evidence type="ECO:0000313" key="6">
    <source>
        <dbReference type="EMBL" id="CAD7642035.1"/>
    </source>
</evidence>
<dbReference type="PROSITE" id="PS50002">
    <property type="entry name" value="SH3"/>
    <property type="match status" value="1"/>
</dbReference>
<feature type="domain" description="SH3" evidence="5">
    <location>
        <begin position="133"/>
        <end position="203"/>
    </location>
</feature>
<dbReference type="PANTHER" id="PTHR14167:SF116">
    <property type="entry name" value="CAP, ISOFORM AC"/>
    <property type="match status" value="1"/>
</dbReference>
<dbReference type="InterPro" id="IPR036028">
    <property type="entry name" value="SH3-like_dom_sf"/>
</dbReference>
<dbReference type="SUPFAM" id="SSF50044">
    <property type="entry name" value="SH3-domain"/>
    <property type="match status" value="1"/>
</dbReference>
<keyword evidence="4" id="KW-0812">Transmembrane</keyword>
<reference evidence="6" key="1">
    <citation type="submission" date="2020-11" db="EMBL/GenBank/DDBJ databases">
        <authorList>
            <person name="Tran Van P."/>
        </authorList>
    </citation>
    <scope>NUCLEOTIDE SEQUENCE</scope>
</reference>
<keyword evidence="1 2" id="KW-0728">SH3 domain</keyword>
<feature type="compositionally biased region" description="Low complexity" evidence="3">
    <location>
        <begin position="338"/>
        <end position="361"/>
    </location>
</feature>
<gene>
    <name evidence="6" type="ORF">ONB1V03_LOCUS3382</name>
</gene>
<dbReference type="Pfam" id="PF00018">
    <property type="entry name" value="SH3_1"/>
    <property type="match status" value="1"/>
</dbReference>
<keyword evidence="7" id="KW-1185">Reference proteome</keyword>
<name>A0A7R9LKA3_9ACAR</name>
<evidence type="ECO:0000256" key="1">
    <source>
        <dbReference type="ARBA" id="ARBA00022443"/>
    </source>
</evidence>
<protein>
    <recommendedName>
        <fullName evidence="5">SH3 domain-containing protein</fullName>
    </recommendedName>
</protein>
<evidence type="ECO:0000256" key="4">
    <source>
        <dbReference type="SAM" id="Phobius"/>
    </source>
</evidence>
<dbReference type="InterPro" id="IPR050384">
    <property type="entry name" value="Endophilin_SH3RF"/>
</dbReference>